<evidence type="ECO:0000313" key="1">
    <source>
        <dbReference type="EMBL" id="MFC0864298.1"/>
    </source>
</evidence>
<organism evidence="1 2">
    <name type="scientific">Sphaerimonospora cavernae</name>
    <dbReference type="NCBI Taxonomy" id="1740611"/>
    <lineage>
        <taxon>Bacteria</taxon>
        <taxon>Bacillati</taxon>
        <taxon>Actinomycetota</taxon>
        <taxon>Actinomycetes</taxon>
        <taxon>Streptosporangiales</taxon>
        <taxon>Streptosporangiaceae</taxon>
        <taxon>Sphaerimonospora</taxon>
    </lineage>
</organism>
<accession>A0ABV6U755</accession>
<dbReference type="PROSITE" id="PS51257">
    <property type="entry name" value="PROKAR_LIPOPROTEIN"/>
    <property type="match status" value="1"/>
</dbReference>
<protein>
    <recommendedName>
        <fullName evidence="3">Lipoprotein</fullName>
    </recommendedName>
</protein>
<name>A0ABV6U755_9ACTN</name>
<dbReference type="Proteomes" id="UP001589870">
    <property type="component" value="Unassembled WGS sequence"/>
</dbReference>
<sequence>MGLHAWRIVSISLVAGLVLSGCGDPEPTVAEAEKVLKSHTGQILKNVFAVDIEVTDLGDKNIPCGNDRYKRTYAVKARAGAGSGDPEIVTLMLIGTLDSVSDYKLIKDGMTQTYQQAVSVKYRHRLVLSSPGKGRIEVRGETECLPLT</sequence>
<dbReference type="EMBL" id="JBHMQT010000039">
    <property type="protein sequence ID" value="MFC0864298.1"/>
    <property type="molecule type" value="Genomic_DNA"/>
</dbReference>
<evidence type="ECO:0008006" key="3">
    <source>
        <dbReference type="Google" id="ProtNLM"/>
    </source>
</evidence>
<reference evidence="1 2" key="1">
    <citation type="submission" date="2024-09" db="EMBL/GenBank/DDBJ databases">
        <authorList>
            <person name="Sun Q."/>
            <person name="Mori K."/>
        </authorList>
    </citation>
    <scope>NUCLEOTIDE SEQUENCE [LARGE SCALE GENOMIC DNA]</scope>
    <source>
        <strain evidence="1 2">TBRC 1851</strain>
    </source>
</reference>
<keyword evidence="2" id="KW-1185">Reference proteome</keyword>
<comment type="caution">
    <text evidence="1">The sequence shown here is derived from an EMBL/GenBank/DDBJ whole genome shotgun (WGS) entry which is preliminary data.</text>
</comment>
<dbReference type="RefSeq" id="WP_394302421.1">
    <property type="nucleotide sequence ID" value="NZ_JBHMQT010000039.1"/>
</dbReference>
<gene>
    <name evidence="1" type="ORF">ACFHYQ_18555</name>
</gene>
<evidence type="ECO:0000313" key="2">
    <source>
        <dbReference type="Proteomes" id="UP001589870"/>
    </source>
</evidence>
<proteinExistence type="predicted"/>